<evidence type="ECO:0000313" key="2">
    <source>
        <dbReference type="EMBL" id="MED6193896.1"/>
    </source>
</evidence>
<feature type="region of interest" description="Disordered" evidence="1">
    <location>
        <begin position="24"/>
        <end position="49"/>
    </location>
</feature>
<proteinExistence type="predicted"/>
<feature type="compositionally biased region" description="Basic and acidic residues" evidence="1">
    <location>
        <begin position="24"/>
        <end position="36"/>
    </location>
</feature>
<keyword evidence="3" id="KW-1185">Reference proteome</keyword>
<comment type="caution">
    <text evidence="2">The sequence shown here is derived from an EMBL/GenBank/DDBJ whole genome shotgun (WGS) entry which is preliminary data.</text>
</comment>
<evidence type="ECO:0000313" key="3">
    <source>
        <dbReference type="Proteomes" id="UP001341840"/>
    </source>
</evidence>
<protein>
    <submittedName>
        <fullName evidence="2">Uncharacterized protein</fullName>
    </submittedName>
</protein>
<dbReference type="EMBL" id="JASCZI010211530">
    <property type="protein sequence ID" value="MED6193896.1"/>
    <property type="molecule type" value="Genomic_DNA"/>
</dbReference>
<organism evidence="2 3">
    <name type="scientific">Stylosanthes scabra</name>
    <dbReference type="NCBI Taxonomy" id="79078"/>
    <lineage>
        <taxon>Eukaryota</taxon>
        <taxon>Viridiplantae</taxon>
        <taxon>Streptophyta</taxon>
        <taxon>Embryophyta</taxon>
        <taxon>Tracheophyta</taxon>
        <taxon>Spermatophyta</taxon>
        <taxon>Magnoliopsida</taxon>
        <taxon>eudicotyledons</taxon>
        <taxon>Gunneridae</taxon>
        <taxon>Pentapetalae</taxon>
        <taxon>rosids</taxon>
        <taxon>fabids</taxon>
        <taxon>Fabales</taxon>
        <taxon>Fabaceae</taxon>
        <taxon>Papilionoideae</taxon>
        <taxon>50 kb inversion clade</taxon>
        <taxon>dalbergioids sensu lato</taxon>
        <taxon>Dalbergieae</taxon>
        <taxon>Pterocarpus clade</taxon>
        <taxon>Stylosanthes</taxon>
    </lineage>
</organism>
<name>A0ABU6X7U2_9FABA</name>
<dbReference type="Proteomes" id="UP001341840">
    <property type="component" value="Unassembled WGS sequence"/>
</dbReference>
<sequence length="175" mass="19439">MEIASKSKSIILILWAVYNGRERENRTPDRRSLTEQRHHRPLSPSPFRSSITFLQPGSHRQTIKLIHFCRSRHHRSGYPSPPTSASPLFRLPSSSTSSLFAQTTPPSAKSLPLYLGATIEDLLLRSAASRPTFATSVPPSRLPQSHRASIWFPIVLPRSSLGPAPSRCSVLTPLV</sequence>
<accession>A0ABU6X7U2</accession>
<reference evidence="2 3" key="1">
    <citation type="journal article" date="2023" name="Plants (Basel)">
        <title>Bridging the Gap: Combining Genomics and Transcriptomics Approaches to Understand Stylosanthes scabra, an Orphan Legume from the Brazilian Caatinga.</title>
        <authorList>
            <person name="Ferreira-Neto J.R.C."/>
            <person name="da Silva M.D."/>
            <person name="Binneck E."/>
            <person name="de Melo N.F."/>
            <person name="da Silva R.H."/>
            <person name="de Melo A.L.T.M."/>
            <person name="Pandolfi V."/>
            <person name="Bustamante F.O."/>
            <person name="Brasileiro-Vidal A.C."/>
            <person name="Benko-Iseppon A.M."/>
        </authorList>
    </citation>
    <scope>NUCLEOTIDE SEQUENCE [LARGE SCALE GENOMIC DNA]</scope>
    <source>
        <tissue evidence="2">Leaves</tissue>
    </source>
</reference>
<evidence type="ECO:0000256" key="1">
    <source>
        <dbReference type="SAM" id="MobiDB-lite"/>
    </source>
</evidence>
<gene>
    <name evidence="2" type="ORF">PIB30_023417</name>
</gene>